<keyword evidence="3" id="KW-1185">Reference proteome</keyword>
<evidence type="ECO:0000313" key="3">
    <source>
        <dbReference type="Proteomes" id="UP001501000"/>
    </source>
</evidence>
<comment type="caution">
    <text evidence="2">The sequence shown here is derived from an EMBL/GenBank/DDBJ whole genome shotgun (WGS) entry which is preliminary data.</text>
</comment>
<accession>A0ABP7MGI3</accession>
<reference evidence="3" key="1">
    <citation type="journal article" date="2019" name="Int. J. Syst. Evol. Microbiol.">
        <title>The Global Catalogue of Microorganisms (GCM) 10K type strain sequencing project: providing services to taxonomists for standard genome sequencing and annotation.</title>
        <authorList>
            <consortium name="The Broad Institute Genomics Platform"/>
            <consortium name="The Broad Institute Genome Sequencing Center for Infectious Disease"/>
            <person name="Wu L."/>
            <person name="Ma J."/>
        </authorList>
    </citation>
    <scope>NUCLEOTIDE SEQUENCE [LARGE SCALE GENOMIC DNA]</scope>
    <source>
        <strain evidence="3">JCM 16956</strain>
    </source>
</reference>
<sequence>MDLLTAAGADHVRLLYDYLDAGDPDGCGSLLHEAVVVELPGRPPARGRTEALRAHALPALPRVRHAVDRLTARDRTVTVTGRRITADGTGREQRFVDVFTVGDDGLLRTWTRSFTAVP</sequence>
<dbReference type="InterPro" id="IPR037401">
    <property type="entry name" value="SnoaL-like"/>
</dbReference>
<dbReference type="Gene3D" id="3.10.450.50">
    <property type="match status" value="1"/>
</dbReference>
<dbReference type="InterPro" id="IPR032710">
    <property type="entry name" value="NTF2-like_dom_sf"/>
</dbReference>
<evidence type="ECO:0000313" key="2">
    <source>
        <dbReference type="EMBL" id="GAA3922636.1"/>
    </source>
</evidence>
<dbReference type="RefSeq" id="WP_345283787.1">
    <property type="nucleotide sequence ID" value="NZ_BAABAJ010000010.1"/>
</dbReference>
<dbReference type="Pfam" id="PF12680">
    <property type="entry name" value="SnoaL_2"/>
    <property type="match status" value="1"/>
</dbReference>
<dbReference type="Proteomes" id="UP001501000">
    <property type="component" value="Unassembled WGS sequence"/>
</dbReference>
<gene>
    <name evidence="2" type="ORF">GCM10022244_35290</name>
</gene>
<proteinExistence type="predicted"/>
<name>A0ABP7MGI3_9ACTN</name>
<feature type="domain" description="SnoaL-like" evidence="1">
    <location>
        <begin position="12"/>
        <end position="107"/>
    </location>
</feature>
<dbReference type="SUPFAM" id="SSF54427">
    <property type="entry name" value="NTF2-like"/>
    <property type="match status" value="1"/>
</dbReference>
<protein>
    <submittedName>
        <fullName evidence="2">Nuclear transport factor 2 family protein</fullName>
    </submittedName>
</protein>
<dbReference type="EMBL" id="BAABAJ010000010">
    <property type="protein sequence ID" value="GAA3922636.1"/>
    <property type="molecule type" value="Genomic_DNA"/>
</dbReference>
<evidence type="ECO:0000259" key="1">
    <source>
        <dbReference type="Pfam" id="PF12680"/>
    </source>
</evidence>
<organism evidence="2 3">
    <name type="scientific">Streptomyces gulbargensis</name>
    <dbReference type="NCBI Taxonomy" id="364901"/>
    <lineage>
        <taxon>Bacteria</taxon>
        <taxon>Bacillati</taxon>
        <taxon>Actinomycetota</taxon>
        <taxon>Actinomycetes</taxon>
        <taxon>Kitasatosporales</taxon>
        <taxon>Streptomycetaceae</taxon>
        <taxon>Streptomyces</taxon>
    </lineage>
</organism>